<keyword evidence="6 8" id="KW-0411">Iron-sulfur</keyword>
<dbReference type="PRINTS" id="PR00352">
    <property type="entry name" value="3FE4SFRDOXIN"/>
</dbReference>
<keyword evidence="2 8" id="KW-0813">Transport</keyword>
<protein>
    <recommendedName>
        <fullName evidence="8">Ferredoxin</fullName>
    </recommendedName>
</protein>
<keyword evidence="11" id="KW-1185">Reference proteome</keyword>
<dbReference type="Pfam" id="PF06902">
    <property type="entry name" value="Fer4_19"/>
    <property type="match status" value="1"/>
</dbReference>
<evidence type="ECO:0000256" key="1">
    <source>
        <dbReference type="ARBA" id="ARBA00001927"/>
    </source>
</evidence>
<keyword evidence="3 8" id="KW-0479">Metal-binding</keyword>
<dbReference type="RefSeq" id="WP_343965694.1">
    <property type="nucleotide sequence ID" value="NZ_BAAAGK010000034.1"/>
</dbReference>
<keyword evidence="4 8" id="KW-0249">Electron transport</keyword>
<evidence type="ECO:0000256" key="2">
    <source>
        <dbReference type="ARBA" id="ARBA00022448"/>
    </source>
</evidence>
<accession>A0ABW2TAU4</accession>
<evidence type="ECO:0000313" key="10">
    <source>
        <dbReference type="EMBL" id="MFC7605622.1"/>
    </source>
</evidence>
<comment type="caution">
    <text evidence="10">The sequence shown here is derived from an EMBL/GenBank/DDBJ whole genome shotgun (WGS) entry which is preliminary data.</text>
</comment>
<evidence type="ECO:0000256" key="7">
    <source>
        <dbReference type="ARBA" id="ARBA00023291"/>
    </source>
</evidence>
<dbReference type="PANTHER" id="PTHR36923:SF3">
    <property type="entry name" value="FERREDOXIN"/>
    <property type="match status" value="1"/>
</dbReference>
<proteinExistence type="predicted"/>
<dbReference type="InterPro" id="IPR010693">
    <property type="entry name" value="Divergent_4Fe-4S_mono-cluster"/>
</dbReference>
<evidence type="ECO:0000256" key="4">
    <source>
        <dbReference type="ARBA" id="ARBA00022982"/>
    </source>
</evidence>
<keyword evidence="7" id="KW-0003">3Fe-4S</keyword>
<evidence type="ECO:0000256" key="6">
    <source>
        <dbReference type="ARBA" id="ARBA00023014"/>
    </source>
</evidence>
<dbReference type="PROSITE" id="PS51379">
    <property type="entry name" value="4FE4S_FER_2"/>
    <property type="match status" value="1"/>
</dbReference>
<keyword evidence="5 8" id="KW-0408">Iron</keyword>
<evidence type="ECO:0000256" key="3">
    <source>
        <dbReference type="ARBA" id="ARBA00022723"/>
    </source>
</evidence>
<dbReference type="Gene3D" id="3.30.70.20">
    <property type="match status" value="1"/>
</dbReference>
<organism evidence="10 11">
    <name type="scientific">Streptosporangium amethystogenes subsp. fukuiense</name>
    <dbReference type="NCBI Taxonomy" id="698418"/>
    <lineage>
        <taxon>Bacteria</taxon>
        <taxon>Bacillati</taxon>
        <taxon>Actinomycetota</taxon>
        <taxon>Actinomycetes</taxon>
        <taxon>Streptosporangiales</taxon>
        <taxon>Streptosporangiaceae</taxon>
        <taxon>Streptosporangium</taxon>
    </lineage>
</organism>
<evidence type="ECO:0000256" key="5">
    <source>
        <dbReference type="ARBA" id="ARBA00023004"/>
    </source>
</evidence>
<dbReference type="SUPFAM" id="SSF54862">
    <property type="entry name" value="4Fe-4S ferredoxins"/>
    <property type="match status" value="1"/>
</dbReference>
<gene>
    <name evidence="10" type="ORF">ACFQVD_36530</name>
</gene>
<reference evidence="11" key="1">
    <citation type="journal article" date="2019" name="Int. J. Syst. Evol. Microbiol.">
        <title>The Global Catalogue of Microorganisms (GCM) 10K type strain sequencing project: providing services to taxonomists for standard genome sequencing and annotation.</title>
        <authorList>
            <consortium name="The Broad Institute Genomics Platform"/>
            <consortium name="The Broad Institute Genome Sequencing Center for Infectious Disease"/>
            <person name="Wu L."/>
            <person name="Ma J."/>
        </authorList>
    </citation>
    <scope>NUCLEOTIDE SEQUENCE [LARGE SCALE GENOMIC DNA]</scope>
    <source>
        <strain evidence="11">JCM 10083</strain>
    </source>
</reference>
<dbReference type="InterPro" id="IPR001080">
    <property type="entry name" value="3Fe4S_ferredoxin"/>
</dbReference>
<evidence type="ECO:0000313" key="11">
    <source>
        <dbReference type="Proteomes" id="UP001596514"/>
    </source>
</evidence>
<feature type="domain" description="4Fe-4S ferredoxin-type" evidence="9">
    <location>
        <begin position="7"/>
        <end position="35"/>
    </location>
</feature>
<dbReference type="InterPro" id="IPR017896">
    <property type="entry name" value="4Fe4S_Fe-S-bd"/>
</dbReference>
<dbReference type="EMBL" id="JBHTEE010000001">
    <property type="protein sequence ID" value="MFC7605622.1"/>
    <property type="molecule type" value="Genomic_DNA"/>
</dbReference>
<dbReference type="InterPro" id="IPR051269">
    <property type="entry name" value="Fe-S_cluster_ET"/>
</dbReference>
<comment type="cofactor">
    <cofactor evidence="1">
        <name>[3Fe-4S] cluster</name>
        <dbReference type="ChEBI" id="CHEBI:21137"/>
    </cofactor>
</comment>
<comment type="function">
    <text evidence="8">Ferredoxins are iron-sulfur proteins that transfer electrons in a wide variety of metabolic reactions.</text>
</comment>
<dbReference type="Proteomes" id="UP001596514">
    <property type="component" value="Unassembled WGS sequence"/>
</dbReference>
<sequence>MREQMGYQVRVDKDVCISSGKCVADAPAAFRFDDDEIAEPTTGVSTLSGDLLVEIVRNCPSGAIRLFEQGVEVAVD</sequence>
<evidence type="ECO:0000259" key="9">
    <source>
        <dbReference type="PROSITE" id="PS51379"/>
    </source>
</evidence>
<name>A0ABW2TAU4_9ACTN</name>
<dbReference type="PANTHER" id="PTHR36923">
    <property type="entry name" value="FERREDOXIN"/>
    <property type="match status" value="1"/>
</dbReference>
<evidence type="ECO:0000256" key="8">
    <source>
        <dbReference type="RuleBase" id="RU368020"/>
    </source>
</evidence>